<gene>
    <name evidence="5" type="ORF">AB205_0120180</name>
</gene>
<evidence type="ECO:0000256" key="3">
    <source>
        <dbReference type="SAM" id="SignalP"/>
    </source>
</evidence>
<dbReference type="PANTHER" id="PTHR14002:SF49">
    <property type="entry name" value="PANCREATIC SECRETORY GRANULE MEMBRANE MAJOR GLYCOPROTEIN GP2-LIKE"/>
    <property type="match status" value="1"/>
</dbReference>
<dbReference type="PROSITE" id="PS51034">
    <property type="entry name" value="ZP_2"/>
    <property type="match status" value="1"/>
</dbReference>
<organism evidence="5 6">
    <name type="scientific">Aquarana catesbeiana</name>
    <name type="common">American bullfrog</name>
    <name type="synonym">Rana catesbeiana</name>
    <dbReference type="NCBI Taxonomy" id="8400"/>
    <lineage>
        <taxon>Eukaryota</taxon>
        <taxon>Metazoa</taxon>
        <taxon>Chordata</taxon>
        <taxon>Craniata</taxon>
        <taxon>Vertebrata</taxon>
        <taxon>Euteleostomi</taxon>
        <taxon>Amphibia</taxon>
        <taxon>Batrachia</taxon>
        <taxon>Anura</taxon>
        <taxon>Neobatrachia</taxon>
        <taxon>Ranoidea</taxon>
        <taxon>Ranidae</taxon>
        <taxon>Aquarana</taxon>
    </lineage>
</organism>
<dbReference type="PANTHER" id="PTHR14002">
    <property type="entry name" value="ENDOGLIN/TGF-BETA RECEPTOR TYPE III"/>
    <property type="match status" value="1"/>
</dbReference>
<keyword evidence="6" id="KW-1185">Reference proteome</keyword>
<evidence type="ECO:0000313" key="6">
    <source>
        <dbReference type="Proteomes" id="UP000228934"/>
    </source>
</evidence>
<evidence type="ECO:0000256" key="1">
    <source>
        <dbReference type="ARBA" id="ARBA00022729"/>
    </source>
</evidence>
<dbReference type="Proteomes" id="UP000228934">
    <property type="component" value="Unassembled WGS sequence"/>
</dbReference>
<keyword evidence="2" id="KW-1015">Disulfide bond</keyword>
<dbReference type="InterPro" id="IPR001507">
    <property type="entry name" value="ZP_dom"/>
</dbReference>
<dbReference type="Gene3D" id="2.60.40.4100">
    <property type="entry name" value="Zona pellucida, ZP-C domain"/>
    <property type="match status" value="1"/>
</dbReference>
<dbReference type="EMBL" id="KV954560">
    <property type="protein sequence ID" value="PIO24378.1"/>
    <property type="molecule type" value="Genomic_DNA"/>
</dbReference>
<dbReference type="InterPro" id="IPR055355">
    <property type="entry name" value="ZP-C"/>
</dbReference>
<dbReference type="OrthoDB" id="9987373at2759"/>
<feature type="signal peptide" evidence="3">
    <location>
        <begin position="1"/>
        <end position="19"/>
    </location>
</feature>
<dbReference type="SMART" id="SM00241">
    <property type="entry name" value="ZP"/>
    <property type="match status" value="1"/>
</dbReference>
<feature type="chain" id="PRO_5013715286" description="ZP domain-containing protein" evidence="3">
    <location>
        <begin position="20"/>
        <end position="432"/>
    </location>
</feature>
<accession>A0A2G9R914</accession>
<keyword evidence="1 3" id="KW-0732">Signal</keyword>
<name>A0A2G9R914_AQUCT</name>
<reference evidence="6" key="1">
    <citation type="journal article" date="2017" name="Nat. Commun.">
        <title>The North American bullfrog draft genome provides insight into hormonal regulation of long noncoding RNA.</title>
        <authorList>
            <person name="Hammond S.A."/>
            <person name="Warren R.L."/>
            <person name="Vandervalk B.P."/>
            <person name="Kucuk E."/>
            <person name="Khan H."/>
            <person name="Gibb E.A."/>
            <person name="Pandoh P."/>
            <person name="Kirk H."/>
            <person name="Zhao Y."/>
            <person name="Jones M."/>
            <person name="Mungall A.J."/>
            <person name="Coope R."/>
            <person name="Pleasance S."/>
            <person name="Moore R.A."/>
            <person name="Holt R.A."/>
            <person name="Round J.M."/>
            <person name="Ohora S."/>
            <person name="Walle B.V."/>
            <person name="Veldhoen N."/>
            <person name="Helbing C.C."/>
            <person name="Birol I."/>
        </authorList>
    </citation>
    <scope>NUCLEOTIDE SEQUENCE [LARGE SCALE GENOMIC DNA]</scope>
</reference>
<dbReference type="AlphaFoldDB" id="A0A2G9R914"/>
<evidence type="ECO:0000259" key="4">
    <source>
        <dbReference type="PROSITE" id="PS51034"/>
    </source>
</evidence>
<proteinExistence type="predicted"/>
<dbReference type="Pfam" id="PF00100">
    <property type="entry name" value="Zona_pellucida"/>
    <property type="match status" value="1"/>
</dbReference>
<feature type="domain" description="ZP" evidence="4">
    <location>
        <begin position="132"/>
        <end position="389"/>
    </location>
</feature>
<protein>
    <recommendedName>
        <fullName evidence="4">ZP domain-containing protein</fullName>
    </recommendedName>
</protein>
<sequence length="432" mass="45240">MLVLHVLLLVAALMQKGEAYTCYSYTGANTILCSDATCGGGSCTLANGCACNSDGVTTCVPTTECASVADNICCPTGYYWSPSDKCCTATLICNPACTNDKICTNVSSVATCGCNTTLYSGQNSSSLSPTINCGSSVITVSVSQCLLESLGYDSSSFQLNNNSASCTNAYTQTTNNQSMMTIQALPQTGWCGNVMTTDSSKVYYSNVLHIGIQNKSVITVNPVNLTFSCSYNLTIQTSLAGGFNTSTNTVNLTASGVGSVTTTMAAYWDAQYTQPIQSSDTVPVGSNVYIGVIANAGDVNTFVLRTESCYATPDNNVNNVNKAVILSGGCPANQGITAQVKDNGGSLESRFQFSSFAFQGQPLVYITCTVRLCNKNTTCTGCNAARDADTGLGVLQVPISFIDDYGNSASSTAVSWTLLTGSLLVFFSMKFF</sequence>
<evidence type="ECO:0000313" key="5">
    <source>
        <dbReference type="EMBL" id="PIO24378.1"/>
    </source>
</evidence>
<evidence type="ECO:0000256" key="2">
    <source>
        <dbReference type="ARBA" id="ARBA00023157"/>
    </source>
</evidence>
<dbReference type="InterPro" id="IPR042235">
    <property type="entry name" value="ZP-C_dom"/>
</dbReference>